<reference evidence="6 7" key="1">
    <citation type="submission" date="2019-09" db="EMBL/GenBank/DDBJ databases">
        <title>Complete genome sequence of Arachidicoccus sp. B3-10 isolated from apple orchard soil.</title>
        <authorList>
            <person name="Kim H.S."/>
            <person name="Han K.-I."/>
            <person name="Suh M.K."/>
            <person name="Lee K.C."/>
            <person name="Eom M.K."/>
            <person name="Kim J.-S."/>
            <person name="Kang S.W."/>
            <person name="Sin Y."/>
            <person name="Lee J.-S."/>
        </authorList>
    </citation>
    <scope>NUCLEOTIDE SEQUENCE [LARGE SCALE GENOMIC DNA]</scope>
    <source>
        <strain evidence="6 7">B3-10</strain>
    </source>
</reference>
<evidence type="ECO:0000313" key="6">
    <source>
        <dbReference type="EMBL" id="QES90612.1"/>
    </source>
</evidence>
<keyword evidence="2" id="KW-0479">Metal-binding</keyword>
<dbReference type="RefSeq" id="WP_131331598.1">
    <property type="nucleotide sequence ID" value="NZ_CP044016.1"/>
</dbReference>
<dbReference type="InterPro" id="IPR001279">
    <property type="entry name" value="Metallo-B-lactamas"/>
</dbReference>
<protein>
    <submittedName>
        <fullName evidence="6">MBL fold metallo-hydrolase</fullName>
    </submittedName>
</protein>
<name>A0A5P2G9J2_9BACT</name>
<dbReference type="CDD" id="cd06262">
    <property type="entry name" value="metallo-hydrolase-like_MBL-fold"/>
    <property type="match status" value="1"/>
</dbReference>
<dbReference type="PANTHER" id="PTHR46233">
    <property type="entry name" value="HYDROXYACYLGLUTATHIONE HYDROLASE GLOC"/>
    <property type="match status" value="1"/>
</dbReference>
<dbReference type="SMART" id="SM00849">
    <property type="entry name" value="Lactamase_B"/>
    <property type="match status" value="1"/>
</dbReference>
<organism evidence="6 7">
    <name type="scientific">Rhizosphaericola mali</name>
    <dbReference type="NCBI Taxonomy" id="2545455"/>
    <lineage>
        <taxon>Bacteria</taxon>
        <taxon>Pseudomonadati</taxon>
        <taxon>Bacteroidota</taxon>
        <taxon>Chitinophagia</taxon>
        <taxon>Chitinophagales</taxon>
        <taxon>Chitinophagaceae</taxon>
        <taxon>Rhizosphaericola</taxon>
    </lineage>
</organism>
<dbReference type="OrthoDB" id="9802248at2"/>
<dbReference type="GO" id="GO:0046872">
    <property type="term" value="F:metal ion binding"/>
    <property type="evidence" value="ECO:0007669"/>
    <property type="project" value="UniProtKB-KW"/>
</dbReference>
<dbReference type="KEGG" id="arac:E0W69_018775"/>
<comment type="cofactor">
    <cofactor evidence="1">
        <name>Zn(2+)</name>
        <dbReference type="ChEBI" id="CHEBI:29105"/>
    </cofactor>
</comment>
<evidence type="ECO:0000256" key="1">
    <source>
        <dbReference type="ARBA" id="ARBA00001947"/>
    </source>
</evidence>
<evidence type="ECO:0000313" key="7">
    <source>
        <dbReference type="Proteomes" id="UP000292424"/>
    </source>
</evidence>
<evidence type="ECO:0000256" key="4">
    <source>
        <dbReference type="ARBA" id="ARBA00022833"/>
    </source>
</evidence>
<dbReference type="PANTHER" id="PTHR46233:SF3">
    <property type="entry name" value="HYDROXYACYLGLUTATHIONE HYDROLASE GLOC"/>
    <property type="match status" value="1"/>
</dbReference>
<evidence type="ECO:0000259" key="5">
    <source>
        <dbReference type="SMART" id="SM00849"/>
    </source>
</evidence>
<dbReference type="Gene3D" id="3.60.15.10">
    <property type="entry name" value="Ribonuclease Z/Hydroxyacylglutathione hydrolase-like"/>
    <property type="match status" value="1"/>
</dbReference>
<gene>
    <name evidence="6" type="ORF">E0W69_018775</name>
</gene>
<dbReference type="InterPro" id="IPR051453">
    <property type="entry name" value="MBL_Glyoxalase_II"/>
</dbReference>
<dbReference type="GO" id="GO:0016787">
    <property type="term" value="F:hydrolase activity"/>
    <property type="evidence" value="ECO:0007669"/>
    <property type="project" value="UniProtKB-KW"/>
</dbReference>
<evidence type="ECO:0000256" key="3">
    <source>
        <dbReference type="ARBA" id="ARBA00022801"/>
    </source>
</evidence>
<dbReference type="Proteomes" id="UP000292424">
    <property type="component" value="Chromosome"/>
</dbReference>
<keyword evidence="4" id="KW-0862">Zinc</keyword>
<keyword evidence="7" id="KW-1185">Reference proteome</keyword>
<dbReference type="EMBL" id="CP044016">
    <property type="protein sequence ID" value="QES90612.1"/>
    <property type="molecule type" value="Genomic_DNA"/>
</dbReference>
<dbReference type="AlphaFoldDB" id="A0A5P2G9J2"/>
<dbReference type="Pfam" id="PF00753">
    <property type="entry name" value="Lactamase_B"/>
    <property type="match status" value="1"/>
</dbReference>
<feature type="domain" description="Metallo-beta-lactamase" evidence="5">
    <location>
        <begin position="13"/>
        <end position="195"/>
    </location>
</feature>
<keyword evidence="3 6" id="KW-0378">Hydrolase</keyword>
<sequence>MIQIFQHTFGPFQENTYLLANENKQTVIIDPGMYFPEENIVLQETLEKNQLQPTQLWLTHAHIDHVMGMKYIHDQFQLEPKLHKEDLVVLENAAASGARFGLKFNPYDGELHFVTDQDKLQLGEDEFSIFFVPGHSPGSIGFYNEKQKFIIGGDVLFKNSIGRTDLPGGDTQTLLNSIRTKLFTLPDDVVVYPGHGEPTTIGYEKTNNPFLK</sequence>
<evidence type="ECO:0000256" key="2">
    <source>
        <dbReference type="ARBA" id="ARBA00022723"/>
    </source>
</evidence>
<accession>A0A5P2G9J2</accession>
<proteinExistence type="predicted"/>
<dbReference type="InterPro" id="IPR036866">
    <property type="entry name" value="RibonucZ/Hydroxyglut_hydro"/>
</dbReference>
<dbReference type="SUPFAM" id="SSF56281">
    <property type="entry name" value="Metallo-hydrolase/oxidoreductase"/>
    <property type="match status" value="1"/>
</dbReference>